<organism evidence="13">
    <name type="scientific">Siphoviridae sp. ctEqU3</name>
    <dbReference type="NCBI Taxonomy" id="2825399"/>
    <lineage>
        <taxon>Viruses</taxon>
        <taxon>Duplodnaviria</taxon>
        <taxon>Heunggongvirae</taxon>
        <taxon>Uroviricota</taxon>
        <taxon>Caudoviricetes</taxon>
    </lineage>
</organism>
<evidence type="ECO:0000313" key="13">
    <source>
        <dbReference type="EMBL" id="DAE00798.1"/>
    </source>
</evidence>
<evidence type="ECO:0000256" key="8">
    <source>
        <dbReference type="ARBA" id="ARBA00023235"/>
    </source>
</evidence>
<comment type="catalytic activity">
    <reaction evidence="10">
        <text>ATP + H2O = ADP + phosphate + H(+)</text>
        <dbReference type="Rhea" id="RHEA:13065"/>
        <dbReference type="ChEBI" id="CHEBI:15377"/>
        <dbReference type="ChEBI" id="CHEBI:15378"/>
        <dbReference type="ChEBI" id="CHEBI:30616"/>
        <dbReference type="ChEBI" id="CHEBI:43474"/>
        <dbReference type="ChEBI" id="CHEBI:456216"/>
        <dbReference type="EC" id="5.6.2.3"/>
    </reaction>
</comment>
<dbReference type="Pfam" id="PF03796">
    <property type="entry name" value="DnaB_C"/>
    <property type="match status" value="1"/>
</dbReference>
<keyword evidence="6" id="KW-0067">ATP-binding</keyword>
<dbReference type="InterPro" id="IPR036185">
    <property type="entry name" value="DNA_heli_DnaB-like_N_sf"/>
</dbReference>
<dbReference type="PANTHER" id="PTHR30153">
    <property type="entry name" value="REPLICATIVE DNA HELICASE DNAB"/>
    <property type="match status" value="1"/>
</dbReference>
<accession>A0A8S5P128</accession>
<keyword evidence="4" id="KW-0378">Hydrolase</keyword>
<evidence type="ECO:0000256" key="7">
    <source>
        <dbReference type="ARBA" id="ARBA00023125"/>
    </source>
</evidence>
<evidence type="ECO:0000256" key="1">
    <source>
        <dbReference type="ARBA" id="ARBA00008428"/>
    </source>
</evidence>
<dbReference type="Gene3D" id="3.40.50.300">
    <property type="entry name" value="P-loop containing nucleotide triphosphate hydrolases"/>
    <property type="match status" value="1"/>
</dbReference>
<evidence type="ECO:0000256" key="6">
    <source>
        <dbReference type="ARBA" id="ARBA00022840"/>
    </source>
</evidence>
<dbReference type="PANTHER" id="PTHR30153:SF2">
    <property type="entry name" value="REPLICATIVE DNA HELICASE"/>
    <property type="match status" value="1"/>
</dbReference>
<evidence type="ECO:0000256" key="5">
    <source>
        <dbReference type="ARBA" id="ARBA00022806"/>
    </source>
</evidence>
<dbReference type="GO" id="GO:0043139">
    <property type="term" value="F:5'-3' DNA helicase activity"/>
    <property type="evidence" value="ECO:0007669"/>
    <property type="project" value="UniProtKB-EC"/>
</dbReference>
<dbReference type="EMBL" id="BK015311">
    <property type="protein sequence ID" value="DAE00798.1"/>
    <property type="molecule type" value="Genomic_DNA"/>
</dbReference>
<feature type="region of interest" description="Disordered" evidence="11">
    <location>
        <begin position="434"/>
        <end position="475"/>
    </location>
</feature>
<feature type="compositionally biased region" description="Basic and acidic residues" evidence="11">
    <location>
        <begin position="466"/>
        <end position="475"/>
    </location>
</feature>
<dbReference type="GO" id="GO:0016787">
    <property type="term" value="F:hydrolase activity"/>
    <property type="evidence" value="ECO:0007669"/>
    <property type="project" value="UniProtKB-KW"/>
</dbReference>
<dbReference type="EC" id="5.6.2.3" evidence="9"/>
<dbReference type="Pfam" id="PF00772">
    <property type="entry name" value="DnaB"/>
    <property type="match status" value="1"/>
</dbReference>
<name>A0A8S5P128_9CAUD</name>
<dbReference type="GO" id="GO:0003677">
    <property type="term" value="F:DNA binding"/>
    <property type="evidence" value="ECO:0007669"/>
    <property type="project" value="UniProtKB-KW"/>
</dbReference>
<evidence type="ECO:0000256" key="9">
    <source>
        <dbReference type="ARBA" id="ARBA00044969"/>
    </source>
</evidence>
<reference evidence="13" key="1">
    <citation type="journal article" date="2021" name="Proc. Natl. Acad. Sci. U.S.A.">
        <title>A Catalog of Tens of Thousands of Viruses from Human Metagenomes Reveals Hidden Associations with Chronic Diseases.</title>
        <authorList>
            <person name="Tisza M.J."/>
            <person name="Buck C.B."/>
        </authorList>
    </citation>
    <scope>NUCLEOTIDE SEQUENCE</scope>
    <source>
        <strain evidence="13">CtEqU3</strain>
    </source>
</reference>
<evidence type="ECO:0000259" key="12">
    <source>
        <dbReference type="PROSITE" id="PS51199"/>
    </source>
</evidence>
<keyword evidence="5 13" id="KW-0347">Helicase</keyword>
<dbReference type="GO" id="GO:0006260">
    <property type="term" value="P:DNA replication"/>
    <property type="evidence" value="ECO:0007669"/>
    <property type="project" value="UniProtKB-KW"/>
</dbReference>
<dbReference type="InterPro" id="IPR007694">
    <property type="entry name" value="DNA_helicase_DnaB-like_C"/>
</dbReference>
<dbReference type="InterPro" id="IPR016136">
    <property type="entry name" value="DNA_helicase_N/primase_C"/>
</dbReference>
<keyword evidence="7" id="KW-0238">DNA-binding</keyword>
<dbReference type="InterPro" id="IPR027417">
    <property type="entry name" value="P-loop_NTPase"/>
</dbReference>
<keyword evidence="3" id="KW-0547">Nucleotide-binding</keyword>
<feature type="domain" description="SF4 helicase" evidence="12">
    <location>
        <begin position="163"/>
        <end position="425"/>
    </location>
</feature>
<protein>
    <recommendedName>
        <fullName evidence="9">DNA 5'-3' helicase</fullName>
        <ecNumber evidence="9">5.6.2.3</ecNumber>
    </recommendedName>
</protein>
<sequence length="475" mass="53119">MGNVKTDERLDHMLDAEWAVIGAMLVDPDVVRPLLSRVRDDDFSNPANRLIFQTARSLFWAGITPDAVTIRDKIGPDYSRYMAELVEITPTAANWEAYAEAMRSQATVRRIHEFADALSAAQTVEDCRPVCAKLSRELSEGTSVEAWTMAEMTEDFCKAQDPDAPAPVYIDYGLDFLKGRTYTKPGDVVIIGGYPSDGKTALALQMAYRMAQEHRVGFFSLETDKAKIRDRLMAAVVQIDFDRIKTRSLTEDDWRAFAEKSADMAGRGLTVVEASGMTATTIQSVSQAYGFDVIFLDYIQLVTPEIDQRAPRSEQMAAVSRQLHTFAQKSGTLVVELAQLSRPDKAAGWRAPVMSDLKESGQFEQDADMIFMVYRPDPKAKDGPELDQNKHRVLKIAKNKEGPRGAWYMVFDGPKQTFSLLVNPDGRSVMRQFSAAGKAARQRPRQVSFWGDGSDWTEAPADTETPWDKENKGER</sequence>
<evidence type="ECO:0000256" key="11">
    <source>
        <dbReference type="SAM" id="MobiDB-lite"/>
    </source>
</evidence>
<dbReference type="PROSITE" id="PS51199">
    <property type="entry name" value="SF4_HELICASE"/>
    <property type="match status" value="1"/>
</dbReference>
<evidence type="ECO:0000256" key="10">
    <source>
        <dbReference type="ARBA" id="ARBA00048954"/>
    </source>
</evidence>
<comment type="similarity">
    <text evidence="1">Belongs to the helicase family. DnaB subfamily.</text>
</comment>
<evidence type="ECO:0000256" key="2">
    <source>
        <dbReference type="ARBA" id="ARBA00022705"/>
    </source>
</evidence>
<evidence type="ECO:0000256" key="3">
    <source>
        <dbReference type="ARBA" id="ARBA00022741"/>
    </source>
</evidence>
<keyword evidence="2" id="KW-0235">DNA replication</keyword>
<dbReference type="SUPFAM" id="SSF48024">
    <property type="entry name" value="N-terminal domain of DnaB helicase"/>
    <property type="match status" value="1"/>
</dbReference>
<proteinExistence type="inferred from homology"/>
<keyword evidence="8" id="KW-0413">Isomerase</keyword>
<evidence type="ECO:0000256" key="4">
    <source>
        <dbReference type="ARBA" id="ARBA00022801"/>
    </source>
</evidence>
<dbReference type="InterPro" id="IPR007693">
    <property type="entry name" value="DNA_helicase_DnaB-like_N"/>
</dbReference>
<dbReference type="GO" id="GO:0005524">
    <property type="term" value="F:ATP binding"/>
    <property type="evidence" value="ECO:0007669"/>
    <property type="project" value="UniProtKB-KW"/>
</dbReference>
<dbReference type="Gene3D" id="1.10.860.10">
    <property type="entry name" value="DNAb Helicase, Chain A"/>
    <property type="match status" value="1"/>
</dbReference>
<dbReference type="SUPFAM" id="SSF52540">
    <property type="entry name" value="P-loop containing nucleoside triphosphate hydrolases"/>
    <property type="match status" value="1"/>
</dbReference>